<dbReference type="InterPro" id="IPR011992">
    <property type="entry name" value="EF-hand-dom_pair"/>
</dbReference>
<sequence length="139" mass="16513">MNNKISHMFLKAIEDYLTLYSLLCPLDSSSFLTIEFAIAYIEKSFPGLEIKELRTLWKKSSKEIDFKDFLLENSNFLKRLDSEDKGCKFITELRNFFKTAKKDVIVYIPEITEKLFPYINLNERELLNLKEIRKMRKIG</sequence>
<gene>
    <name evidence="1" type="ORF">ENL70_03155</name>
</gene>
<protein>
    <submittedName>
        <fullName evidence="1">Uncharacterized protein</fullName>
    </submittedName>
</protein>
<dbReference type="EMBL" id="DRUY01000108">
    <property type="protein sequence ID" value="HHI65531.1"/>
    <property type="molecule type" value="Genomic_DNA"/>
</dbReference>
<accession>A0A7C5PGL3</accession>
<organism evidence="1">
    <name type="scientific">Thermodesulfobium narugense</name>
    <dbReference type="NCBI Taxonomy" id="184064"/>
    <lineage>
        <taxon>Bacteria</taxon>
        <taxon>Pseudomonadati</taxon>
        <taxon>Thermodesulfobiota</taxon>
        <taxon>Thermodesulfobiia</taxon>
        <taxon>Thermodesulfobiales</taxon>
        <taxon>Thermodesulfobiaceae</taxon>
        <taxon>Thermodesulfobium</taxon>
    </lineage>
</organism>
<evidence type="ECO:0000313" key="1">
    <source>
        <dbReference type="EMBL" id="HHI65531.1"/>
    </source>
</evidence>
<proteinExistence type="predicted"/>
<name>A0A7C5PGL3_9BACT</name>
<dbReference type="SUPFAM" id="SSF47473">
    <property type="entry name" value="EF-hand"/>
    <property type="match status" value="1"/>
</dbReference>
<comment type="caution">
    <text evidence="1">The sequence shown here is derived from an EMBL/GenBank/DDBJ whole genome shotgun (WGS) entry which is preliminary data.</text>
</comment>
<reference evidence="1" key="1">
    <citation type="journal article" date="2020" name="mSystems">
        <title>Genome- and Community-Level Interaction Insights into Carbon Utilization and Element Cycling Functions of Hydrothermarchaeota in Hydrothermal Sediment.</title>
        <authorList>
            <person name="Zhou Z."/>
            <person name="Liu Y."/>
            <person name="Xu W."/>
            <person name="Pan J."/>
            <person name="Luo Z.H."/>
            <person name="Li M."/>
        </authorList>
    </citation>
    <scope>NUCLEOTIDE SEQUENCE [LARGE SCALE GENOMIC DNA]</scope>
    <source>
        <strain evidence="1">SpSt-1019</strain>
    </source>
</reference>
<dbReference type="AlphaFoldDB" id="A0A7C5PGL3"/>